<evidence type="ECO:0000313" key="3">
    <source>
        <dbReference type="Proteomes" id="UP000295304"/>
    </source>
</evidence>
<evidence type="ECO:0000313" key="2">
    <source>
        <dbReference type="EMBL" id="TCS62188.1"/>
    </source>
</evidence>
<reference evidence="2 3" key="1">
    <citation type="submission" date="2019-03" db="EMBL/GenBank/DDBJ databases">
        <title>Genomic Encyclopedia of Type Strains, Phase IV (KMG-IV): sequencing the most valuable type-strain genomes for metagenomic binning, comparative biology and taxonomic classification.</title>
        <authorList>
            <person name="Goeker M."/>
        </authorList>
    </citation>
    <scope>NUCLEOTIDE SEQUENCE [LARGE SCALE GENOMIC DNA]</scope>
    <source>
        <strain evidence="2 3">DSM 101688</strain>
    </source>
</reference>
<proteinExistence type="predicted"/>
<comment type="caution">
    <text evidence="2">The sequence shown here is derived from an EMBL/GenBank/DDBJ whole genome shotgun (WGS) entry which is preliminary data.</text>
</comment>
<dbReference type="EMBL" id="SLZW01000006">
    <property type="protein sequence ID" value="TCS62188.1"/>
    <property type="molecule type" value="Genomic_DNA"/>
</dbReference>
<dbReference type="OrthoDB" id="7165680at2"/>
<protein>
    <recommendedName>
        <fullName evidence="4">Cell division protein FtsL</fullName>
    </recommendedName>
</protein>
<feature type="region of interest" description="Disordered" evidence="1">
    <location>
        <begin position="91"/>
        <end position="138"/>
    </location>
</feature>
<dbReference type="RefSeq" id="WP_132939264.1">
    <property type="nucleotide sequence ID" value="NZ_CP119676.1"/>
</dbReference>
<accession>A0A4R3J8L9</accession>
<evidence type="ECO:0000256" key="1">
    <source>
        <dbReference type="SAM" id="MobiDB-lite"/>
    </source>
</evidence>
<gene>
    <name evidence="2" type="ORF">EDD55_106146</name>
</gene>
<dbReference type="AlphaFoldDB" id="A0A4R3J8L9"/>
<dbReference type="Proteomes" id="UP000295304">
    <property type="component" value="Unassembled WGS sequence"/>
</dbReference>
<evidence type="ECO:0008006" key="4">
    <source>
        <dbReference type="Google" id="ProtNLM"/>
    </source>
</evidence>
<name>A0A4R3J8L9_9PROT</name>
<sequence>MKGFFRHTTLLFLLLAGGLSLVLFLMKYQVQDLNGALRSYTRSIKADHEAIHVLRAEWALLNEPQRLRALAGKYLNLAPVASAQLTTFADLPRRPGAAGGKTSVAADWPQGAPRDPSKDLPRDPSISGVVLDRVGVRQ</sequence>
<organism evidence="2 3">
    <name type="scientific">Varunaivibrio sulfuroxidans</name>
    <dbReference type="NCBI Taxonomy" id="1773489"/>
    <lineage>
        <taxon>Bacteria</taxon>
        <taxon>Pseudomonadati</taxon>
        <taxon>Pseudomonadota</taxon>
        <taxon>Alphaproteobacteria</taxon>
        <taxon>Rhodospirillales</taxon>
        <taxon>Magnetovibrionaceae</taxon>
        <taxon>Varunaivibrio</taxon>
    </lineage>
</organism>
<keyword evidence="3" id="KW-1185">Reference proteome</keyword>